<feature type="region of interest" description="Disordered" evidence="3">
    <location>
        <begin position="890"/>
        <end position="910"/>
    </location>
</feature>
<dbReference type="NCBIfam" id="TIGR03661">
    <property type="entry name" value="T1SS_VCA0849"/>
    <property type="match status" value="1"/>
</dbReference>
<dbReference type="SUPFAM" id="SSF49899">
    <property type="entry name" value="Concanavalin A-like lectins/glucanases"/>
    <property type="match status" value="1"/>
</dbReference>
<feature type="compositionally biased region" description="Gly residues" evidence="3">
    <location>
        <begin position="764"/>
        <end position="776"/>
    </location>
</feature>
<evidence type="ECO:0000259" key="4">
    <source>
        <dbReference type="Pfam" id="PF14252"/>
    </source>
</evidence>
<keyword evidence="2" id="KW-0964">Secreted</keyword>
<dbReference type="InterPro" id="IPR018511">
    <property type="entry name" value="Hemolysin-typ_Ca-bd_CS"/>
</dbReference>
<feature type="domain" description="DUF4347" evidence="4">
    <location>
        <begin position="17"/>
        <end position="183"/>
    </location>
</feature>
<dbReference type="InterPro" id="IPR013320">
    <property type="entry name" value="ConA-like_dom_sf"/>
</dbReference>
<dbReference type="PANTHER" id="PTHR38340:SF1">
    <property type="entry name" value="S-LAYER PROTEIN"/>
    <property type="match status" value="1"/>
</dbReference>
<dbReference type="InterPro" id="IPR001343">
    <property type="entry name" value="Hemolysn_Ca-bd"/>
</dbReference>
<proteinExistence type="predicted"/>
<evidence type="ECO:0000256" key="3">
    <source>
        <dbReference type="SAM" id="MobiDB-lite"/>
    </source>
</evidence>
<dbReference type="GO" id="GO:0005576">
    <property type="term" value="C:extracellular region"/>
    <property type="evidence" value="ECO:0007669"/>
    <property type="project" value="UniProtKB-SubCell"/>
</dbReference>
<accession>A0A951QAC1</accession>
<dbReference type="PRINTS" id="PR00313">
    <property type="entry name" value="CABNDNGRPT"/>
</dbReference>
<dbReference type="InterPro" id="IPR011049">
    <property type="entry name" value="Serralysin-like_metalloprot_C"/>
</dbReference>
<feature type="region of interest" description="Disordered" evidence="3">
    <location>
        <begin position="746"/>
        <end position="867"/>
    </location>
</feature>
<dbReference type="AlphaFoldDB" id="A0A951QAC1"/>
<reference evidence="5" key="1">
    <citation type="submission" date="2021-05" db="EMBL/GenBank/DDBJ databases">
        <authorList>
            <person name="Pietrasiak N."/>
            <person name="Ward R."/>
            <person name="Stajich J.E."/>
            <person name="Kurbessoian T."/>
        </authorList>
    </citation>
    <scope>NUCLEOTIDE SEQUENCE</scope>
    <source>
        <strain evidence="5">UHER 2000/2452</strain>
    </source>
</reference>
<feature type="compositionally biased region" description="Polar residues" evidence="3">
    <location>
        <begin position="580"/>
        <end position="589"/>
    </location>
</feature>
<dbReference type="PANTHER" id="PTHR38340">
    <property type="entry name" value="S-LAYER PROTEIN"/>
    <property type="match status" value="1"/>
</dbReference>
<dbReference type="Proteomes" id="UP000757435">
    <property type="component" value="Unassembled WGS sequence"/>
</dbReference>
<organism evidence="5 6">
    <name type="scientific">Drouetiella hepatica Uher 2000/2452</name>
    <dbReference type="NCBI Taxonomy" id="904376"/>
    <lineage>
        <taxon>Bacteria</taxon>
        <taxon>Bacillati</taxon>
        <taxon>Cyanobacteriota</taxon>
        <taxon>Cyanophyceae</taxon>
        <taxon>Oculatellales</taxon>
        <taxon>Oculatellaceae</taxon>
        <taxon>Drouetiella</taxon>
    </lineage>
</organism>
<dbReference type="Gene3D" id="2.60.120.200">
    <property type="match status" value="1"/>
</dbReference>
<name>A0A951QAC1_9CYAN</name>
<dbReference type="Pfam" id="PF14252">
    <property type="entry name" value="DUF4347"/>
    <property type="match status" value="1"/>
</dbReference>
<dbReference type="InterPro" id="IPR025592">
    <property type="entry name" value="DUF4347"/>
</dbReference>
<comment type="subcellular location">
    <subcellularLocation>
        <location evidence="1">Secreted</location>
    </subcellularLocation>
</comment>
<evidence type="ECO:0000256" key="2">
    <source>
        <dbReference type="ARBA" id="ARBA00022525"/>
    </source>
</evidence>
<dbReference type="Gene3D" id="2.150.10.10">
    <property type="entry name" value="Serralysin-like metalloprotease, C-terminal"/>
    <property type="match status" value="4"/>
</dbReference>
<feature type="region of interest" description="Disordered" evidence="3">
    <location>
        <begin position="580"/>
        <end position="602"/>
    </location>
</feature>
<dbReference type="InterPro" id="IPR050557">
    <property type="entry name" value="RTX_toxin/Mannuronan_C5-epim"/>
</dbReference>
<evidence type="ECO:0000313" key="5">
    <source>
        <dbReference type="EMBL" id="MBW4659096.1"/>
    </source>
</evidence>
<dbReference type="Pfam" id="PF00353">
    <property type="entry name" value="HemolysinCabind"/>
    <property type="match status" value="5"/>
</dbReference>
<evidence type="ECO:0000313" key="6">
    <source>
        <dbReference type="Proteomes" id="UP000757435"/>
    </source>
</evidence>
<dbReference type="PROSITE" id="PS00330">
    <property type="entry name" value="HEMOLYSIN_CALCIUM"/>
    <property type="match status" value="3"/>
</dbReference>
<dbReference type="GO" id="GO:0005509">
    <property type="term" value="F:calcium ion binding"/>
    <property type="evidence" value="ECO:0007669"/>
    <property type="project" value="InterPro"/>
</dbReference>
<evidence type="ECO:0000256" key="1">
    <source>
        <dbReference type="ARBA" id="ARBA00004613"/>
    </source>
</evidence>
<feature type="compositionally biased region" description="Basic and acidic residues" evidence="3">
    <location>
        <begin position="844"/>
        <end position="862"/>
    </location>
</feature>
<dbReference type="Pfam" id="PF17963">
    <property type="entry name" value="Big_9"/>
    <property type="match status" value="1"/>
</dbReference>
<protein>
    <submittedName>
        <fullName evidence="5">DUF4347 domain-containing protein</fullName>
    </submittedName>
</protein>
<reference evidence="5" key="2">
    <citation type="journal article" date="2022" name="Microbiol. Resour. Announc.">
        <title>Metagenome Sequencing to Explore Phylogenomics of Terrestrial Cyanobacteria.</title>
        <authorList>
            <person name="Ward R.D."/>
            <person name="Stajich J.E."/>
            <person name="Johansen J.R."/>
            <person name="Huntemann M."/>
            <person name="Clum A."/>
            <person name="Foster B."/>
            <person name="Foster B."/>
            <person name="Roux S."/>
            <person name="Palaniappan K."/>
            <person name="Varghese N."/>
            <person name="Mukherjee S."/>
            <person name="Reddy T.B.K."/>
            <person name="Daum C."/>
            <person name="Copeland A."/>
            <person name="Chen I.A."/>
            <person name="Ivanova N.N."/>
            <person name="Kyrpides N.C."/>
            <person name="Shapiro N."/>
            <person name="Eloe-Fadrosh E.A."/>
            <person name="Pietrasiak N."/>
        </authorList>
    </citation>
    <scope>NUCLEOTIDE SEQUENCE</scope>
    <source>
        <strain evidence="5">UHER 2000/2452</strain>
    </source>
</reference>
<dbReference type="InterPro" id="IPR019960">
    <property type="entry name" value="T1SS_VCA0849"/>
</dbReference>
<sequence length="1028" mass="104599">MIIPASAPTAPGQGSALVIIDPTIDHYPHLLEGLQAETEVLLLDPAQNAISQITQVLSDRPPLTSLHLISHGRSGELQLGSTRLNLATVGQYALQMQQWAKSLMGAEVLLYGCEVAADELGKSLVRQISQLVGTHVAAATTLVGSAKLGGSWNLGFSTEPGTGRRRSPLAFNPQTLETYPAVLALLVNESFTGADVTAKPWIFGTGAGTTSANPFLTARTGAAPSADGIPGAAVAIDTPNNGTLRLTDTTADQAAFVIYNAPISANGGVSITFDFFAYNGTAFNGSNGDGISFFLIDGTAAPTTAGAFGGSLGYAQKQVQGISGITGGYLGVGFDEFGNFSTSIEPDGTQRPTPAGVNTPVRDSVSVRGSQASGYAFLTGTGTLAAGIDVPSATTRDPAVRRAKIDLTPTGVLGVQVDLNGNGSFADAGEQAITNFNVAAVNGALPSTFKFGFASSTGGATNIHEVRNLVINTFTDPPVVADATVAIGTTTTNLTGLSATDPDGTIATYTLSTLPPTTQGTLFLGNPSSSGTAVTAGQVLTPAQITQLFFQPASGFSGATFTYTATDNQGATDSTPATVTLSRTGTNRPPTLPTPTVPDIDPGETTNLTGLAGSDPDGSITSYTIASLPPAAQGRLFLGNPNQGGTRITVGQVLTPTQIEQLFFQAGAGFSGTRFTYGAIDNGGTRTNSTITLNASAAAAICRPGRTLKGNSGGNSINGTANADTLIGFAGNDVLNGRNCNDRISGGRGNDRLSGEGGSDTLQGGTGGDRANGGIGADRVSGGLGRDFLNGAAGNDRVTGDRGDDVLRGNNGRDTLDGGLGNDRLFSGNGNDLLNGGQGNDLLNGERDNDRLSGNSGRDRLNGGRGQDTLIGGISGDILTGSGGADVLQGGRGRDRLVGGTQNDRISGGTQGDFIVGGGGADTLTGGTGRDRFVYRATQRGGVDVITDFQLGRRSNTAIDQIDLTRILGRPGYGGDRFRRYVRLASGSSAASTIVRVDFNGSAVGGFQALTSLEGIRSASLSARNFLV</sequence>
<gene>
    <name evidence="5" type="ORF">KME15_10510</name>
</gene>
<feature type="compositionally biased region" description="Low complexity" evidence="3">
    <location>
        <begin position="828"/>
        <end position="843"/>
    </location>
</feature>
<comment type="caution">
    <text evidence="5">The sequence shown here is derived from an EMBL/GenBank/DDBJ whole genome shotgun (WGS) entry which is preliminary data.</text>
</comment>
<feature type="compositionally biased region" description="Basic and acidic residues" evidence="3">
    <location>
        <begin position="798"/>
        <end position="807"/>
    </location>
</feature>
<dbReference type="SUPFAM" id="SSF51120">
    <property type="entry name" value="beta-Roll"/>
    <property type="match status" value="3"/>
</dbReference>
<dbReference type="EMBL" id="JAHHHD010000009">
    <property type="protein sequence ID" value="MBW4659096.1"/>
    <property type="molecule type" value="Genomic_DNA"/>
</dbReference>